<evidence type="ECO:0000313" key="2">
    <source>
        <dbReference type="EMBL" id="MDH7640784.1"/>
    </source>
</evidence>
<gene>
    <name evidence="2" type="ORF">QGN17_18775</name>
</gene>
<protein>
    <submittedName>
        <fullName evidence="2">DUF1660 family phage protein</fullName>
    </submittedName>
</protein>
<evidence type="ECO:0000313" key="3">
    <source>
        <dbReference type="Proteomes" id="UP001160625"/>
    </source>
</evidence>
<organism evidence="2 3">
    <name type="scientific">Sphingomonas oryzagri</name>
    <dbReference type="NCBI Taxonomy" id="3042314"/>
    <lineage>
        <taxon>Bacteria</taxon>
        <taxon>Pseudomonadati</taxon>
        <taxon>Pseudomonadota</taxon>
        <taxon>Alphaproteobacteria</taxon>
        <taxon>Sphingomonadales</taxon>
        <taxon>Sphingomonadaceae</taxon>
        <taxon>Sphingomonas</taxon>
    </lineage>
</organism>
<comment type="caution">
    <text evidence="2">The sequence shown here is derived from an EMBL/GenBank/DDBJ whole genome shotgun (WGS) entry which is preliminary data.</text>
</comment>
<name>A0ABT6N6M9_9SPHN</name>
<reference evidence="2" key="1">
    <citation type="submission" date="2023-04" db="EMBL/GenBank/DDBJ databases">
        <title>Sphingomonas sp. MAHUQ-71 isolated from rice field.</title>
        <authorList>
            <person name="Huq M.A."/>
        </authorList>
    </citation>
    <scope>NUCLEOTIDE SEQUENCE</scope>
    <source>
        <strain evidence="2">MAHUQ-71</strain>
    </source>
</reference>
<dbReference type="Pfam" id="PF07874">
    <property type="entry name" value="DUF1660"/>
    <property type="match status" value="1"/>
</dbReference>
<dbReference type="EMBL" id="JARYGZ010000004">
    <property type="protein sequence ID" value="MDH7640784.1"/>
    <property type="molecule type" value="Genomic_DNA"/>
</dbReference>
<keyword evidence="3" id="KW-1185">Reference proteome</keyword>
<feature type="region of interest" description="Disordered" evidence="1">
    <location>
        <begin position="48"/>
        <end position="67"/>
    </location>
</feature>
<proteinExistence type="predicted"/>
<dbReference type="Proteomes" id="UP001160625">
    <property type="component" value="Unassembled WGS sequence"/>
</dbReference>
<dbReference type="RefSeq" id="WP_281046137.1">
    <property type="nucleotide sequence ID" value="NZ_JARYGZ010000004.1"/>
</dbReference>
<evidence type="ECO:0000256" key="1">
    <source>
        <dbReference type="SAM" id="MobiDB-lite"/>
    </source>
</evidence>
<dbReference type="InterPro" id="IPR012455">
    <property type="entry name" value="DUF1660"/>
</dbReference>
<sequence length="67" mass="7941">MQLPCAIFGHKPDKTRVWNDNVDFRAPCIRCGAAMLRDERKNWRLFDDEMDGASNRKQHRHEKGEEL</sequence>
<accession>A0ABT6N6M9</accession>